<proteinExistence type="predicted"/>
<feature type="compositionally biased region" description="Polar residues" evidence="1">
    <location>
        <begin position="27"/>
        <end position="40"/>
    </location>
</feature>
<reference evidence="2" key="1">
    <citation type="journal article" date="2020" name="Stud. Mycol.">
        <title>101 Dothideomycetes genomes: a test case for predicting lifestyles and emergence of pathogens.</title>
        <authorList>
            <person name="Haridas S."/>
            <person name="Albert R."/>
            <person name="Binder M."/>
            <person name="Bloem J."/>
            <person name="Labutti K."/>
            <person name="Salamov A."/>
            <person name="Andreopoulos B."/>
            <person name="Baker S."/>
            <person name="Barry K."/>
            <person name="Bills G."/>
            <person name="Bluhm B."/>
            <person name="Cannon C."/>
            <person name="Castanera R."/>
            <person name="Culley D."/>
            <person name="Daum C."/>
            <person name="Ezra D."/>
            <person name="Gonzalez J."/>
            <person name="Henrissat B."/>
            <person name="Kuo A."/>
            <person name="Liang C."/>
            <person name="Lipzen A."/>
            <person name="Lutzoni F."/>
            <person name="Magnuson J."/>
            <person name="Mondo S."/>
            <person name="Nolan M."/>
            <person name="Ohm R."/>
            <person name="Pangilinan J."/>
            <person name="Park H.-J."/>
            <person name="Ramirez L."/>
            <person name="Alfaro M."/>
            <person name="Sun H."/>
            <person name="Tritt A."/>
            <person name="Yoshinaga Y."/>
            <person name="Zwiers L.-H."/>
            <person name="Turgeon B."/>
            <person name="Goodwin S."/>
            <person name="Spatafora J."/>
            <person name="Crous P."/>
            <person name="Grigoriev I."/>
        </authorList>
    </citation>
    <scope>NUCLEOTIDE SEQUENCE</scope>
    <source>
        <strain evidence="2">CBS 262.69</strain>
    </source>
</reference>
<feature type="compositionally biased region" description="Basic and acidic residues" evidence="1">
    <location>
        <begin position="42"/>
        <end position="59"/>
    </location>
</feature>
<evidence type="ECO:0000256" key="1">
    <source>
        <dbReference type="SAM" id="MobiDB-lite"/>
    </source>
</evidence>
<organism evidence="2 3">
    <name type="scientific">Trichodelitschia bisporula</name>
    <dbReference type="NCBI Taxonomy" id="703511"/>
    <lineage>
        <taxon>Eukaryota</taxon>
        <taxon>Fungi</taxon>
        <taxon>Dikarya</taxon>
        <taxon>Ascomycota</taxon>
        <taxon>Pezizomycotina</taxon>
        <taxon>Dothideomycetes</taxon>
        <taxon>Dothideomycetes incertae sedis</taxon>
        <taxon>Phaeotrichales</taxon>
        <taxon>Phaeotrichaceae</taxon>
        <taxon>Trichodelitschia</taxon>
    </lineage>
</organism>
<feature type="region of interest" description="Disordered" evidence="1">
    <location>
        <begin position="299"/>
        <end position="334"/>
    </location>
</feature>
<accession>A0A6G1I3Y0</accession>
<feature type="region of interest" description="Disordered" evidence="1">
    <location>
        <begin position="395"/>
        <end position="436"/>
    </location>
</feature>
<protein>
    <submittedName>
        <fullName evidence="2">Uncharacterized protein</fullName>
    </submittedName>
</protein>
<feature type="region of interest" description="Disordered" evidence="1">
    <location>
        <begin position="1"/>
        <end position="102"/>
    </location>
</feature>
<dbReference type="OrthoDB" id="4586300at2759"/>
<keyword evidence="3" id="KW-1185">Reference proteome</keyword>
<sequence length="436" mass="49162">MAQNGLNPPPSDPEDPFAQLRRAVERTITSAFSFTDSIYQRGSERGRELSQRYQRRDTEASTSNDSSSRDAPWDAPSLGAPCRDTPSLEGPRDPEPERGDFLGDWMSTIMKDLQQGEKRAKEMYEWWQQKAETDMAEHKDEARPERKEWESSADWMNAKKEVQQVLRVADEAFNHMEKMVRGHGGWPFGLDGDDELFQALPRLASLSLFGRPSVFYGPEDLSSTETAAAYLLYSPYSPIHLEREPGFDTTWRNRFEDLLREQNGQNPLSQQEMEDRQNSFQAEWIMRVVGQLRDRDNLRNSQCPITSETERKSAFSWNSGSKESQDSGPESELDMYERAGVAPSPERGVARPAAAPTDAAIAKSKILSTLTNTERYTAPDGSITTKTTLKRRFADGTEETSETVEMTPAGGHRSQGDNPQHVASNTGKGKGWFWSS</sequence>
<evidence type="ECO:0000313" key="2">
    <source>
        <dbReference type="EMBL" id="KAF2402990.1"/>
    </source>
</evidence>
<feature type="compositionally biased region" description="Basic and acidic residues" evidence="1">
    <location>
        <begin position="90"/>
        <end position="101"/>
    </location>
</feature>
<dbReference type="Proteomes" id="UP000799640">
    <property type="component" value="Unassembled WGS sequence"/>
</dbReference>
<evidence type="ECO:0000313" key="3">
    <source>
        <dbReference type="Proteomes" id="UP000799640"/>
    </source>
</evidence>
<feature type="compositionally biased region" description="Polar residues" evidence="1">
    <location>
        <begin position="416"/>
        <end position="427"/>
    </location>
</feature>
<gene>
    <name evidence="2" type="ORF">EJ06DRAFT_527952</name>
</gene>
<dbReference type="AlphaFoldDB" id="A0A6G1I3Y0"/>
<name>A0A6G1I3Y0_9PEZI</name>
<feature type="compositionally biased region" description="Polar residues" evidence="1">
    <location>
        <begin position="315"/>
        <end position="328"/>
    </location>
</feature>
<dbReference type="EMBL" id="ML996690">
    <property type="protein sequence ID" value="KAF2402990.1"/>
    <property type="molecule type" value="Genomic_DNA"/>
</dbReference>